<dbReference type="SUPFAM" id="SSF89447">
    <property type="entry name" value="AbrB/MazE/MraZ-like"/>
    <property type="match status" value="1"/>
</dbReference>
<dbReference type="Proteomes" id="UP001597283">
    <property type="component" value="Unassembled WGS sequence"/>
</dbReference>
<gene>
    <name evidence="3" type="ORF">ACFSC3_16155</name>
</gene>
<proteinExistence type="predicted"/>
<organism evidence="3 4">
    <name type="scientific">Sphingomonas floccifaciens</name>
    <dbReference type="NCBI Taxonomy" id="1844115"/>
    <lineage>
        <taxon>Bacteria</taxon>
        <taxon>Pseudomonadati</taxon>
        <taxon>Pseudomonadota</taxon>
        <taxon>Alphaproteobacteria</taxon>
        <taxon>Sphingomonadales</taxon>
        <taxon>Sphingomonadaceae</taxon>
        <taxon>Sphingomonas</taxon>
    </lineage>
</organism>
<sequence>MADFELYEGSALQGVDAKGRVAIPADFRAVFEKNSDARTIVIGIHPTLPCLRAYDLTWSRFNYEEIREAMRSPDADVRALAEKRNADFSDVDRAPFDPSGRFVLDEFFAKEAKIETPGWAFFSGDAQTFNIWNPDVLMAQTEGVSAVTRRRCAHLMANRKVRA</sequence>
<dbReference type="InterPro" id="IPR037914">
    <property type="entry name" value="SpoVT-AbrB_sf"/>
</dbReference>
<accession>A0ABW4NGZ9</accession>
<evidence type="ECO:0000259" key="2">
    <source>
        <dbReference type="PROSITE" id="PS51740"/>
    </source>
</evidence>
<dbReference type="EMBL" id="JBHUFC010000006">
    <property type="protein sequence ID" value="MFD1789096.1"/>
    <property type="molecule type" value="Genomic_DNA"/>
</dbReference>
<dbReference type="CDD" id="cd16320">
    <property type="entry name" value="MraZ_N"/>
    <property type="match status" value="1"/>
</dbReference>
<dbReference type="InterPro" id="IPR035642">
    <property type="entry name" value="MraZ_N"/>
</dbReference>
<keyword evidence="1" id="KW-0238">DNA-binding</keyword>
<protein>
    <submittedName>
        <fullName evidence="3">Division/cell wall cluster transcriptional repressor MraZ</fullName>
    </submittedName>
</protein>
<dbReference type="Gene3D" id="3.40.1550.20">
    <property type="entry name" value="Transcriptional regulator MraZ domain"/>
    <property type="match status" value="1"/>
</dbReference>
<reference evidence="4" key="1">
    <citation type="journal article" date="2019" name="Int. J. Syst. Evol. Microbiol.">
        <title>The Global Catalogue of Microorganisms (GCM) 10K type strain sequencing project: providing services to taxonomists for standard genome sequencing and annotation.</title>
        <authorList>
            <consortium name="The Broad Institute Genomics Platform"/>
            <consortium name="The Broad Institute Genome Sequencing Center for Infectious Disease"/>
            <person name="Wu L."/>
            <person name="Ma J."/>
        </authorList>
    </citation>
    <scope>NUCLEOTIDE SEQUENCE [LARGE SCALE GENOMIC DNA]</scope>
    <source>
        <strain evidence="4">Q85</strain>
    </source>
</reference>
<dbReference type="InterPro" id="IPR038619">
    <property type="entry name" value="MraZ_sf"/>
</dbReference>
<name>A0ABW4NGZ9_9SPHN</name>
<dbReference type="InterPro" id="IPR007159">
    <property type="entry name" value="SpoVT-AbrB_dom"/>
</dbReference>
<comment type="caution">
    <text evidence="3">The sequence shown here is derived from an EMBL/GenBank/DDBJ whole genome shotgun (WGS) entry which is preliminary data.</text>
</comment>
<evidence type="ECO:0000313" key="4">
    <source>
        <dbReference type="Proteomes" id="UP001597283"/>
    </source>
</evidence>
<dbReference type="PROSITE" id="PS51740">
    <property type="entry name" value="SPOVT_ABRB"/>
    <property type="match status" value="1"/>
</dbReference>
<evidence type="ECO:0000256" key="1">
    <source>
        <dbReference type="PROSITE-ProRule" id="PRU01076"/>
    </source>
</evidence>
<keyword evidence="4" id="KW-1185">Reference proteome</keyword>
<dbReference type="RefSeq" id="WP_380941461.1">
    <property type="nucleotide sequence ID" value="NZ_JBHUFC010000006.1"/>
</dbReference>
<evidence type="ECO:0000313" key="3">
    <source>
        <dbReference type="EMBL" id="MFD1789096.1"/>
    </source>
</evidence>
<feature type="domain" description="SpoVT-AbrB" evidence="2">
    <location>
        <begin position="10"/>
        <end position="58"/>
    </location>
</feature>